<feature type="transmembrane region" description="Helical" evidence="1">
    <location>
        <begin position="285"/>
        <end position="311"/>
    </location>
</feature>
<dbReference type="InterPro" id="IPR036689">
    <property type="entry name" value="ESAT-6-like_sf"/>
</dbReference>
<accession>A0ABR8ML71</accession>
<keyword evidence="1" id="KW-0472">Membrane</keyword>
<keyword evidence="1" id="KW-0812">Transmembrane</keyword>
<reference evidence="2 3" key="1">
    <citation type="submission" date="2020-09" db="EMBL/GenBank/DDBJ databases">
        <title>novel species in genus Nocardioides.</title>
        <authorList>
            <person name="Zhang G."/>
        </authorList>
    </citation>
    <scope>NUCLEOTIDE SEQUENCE [LARGE SCALE GENOMIC DNA]</scope>
    <source>
        <strain evidence="2 3">19197</strain>
    </source>
</reference>
<evidence type="ECO:0000313" key="2">
    <source>
        <dbReference type="EMBL" id="MBD3915540.1"/>
    </source>
</evidence>
<feature type="transmembrane region" description="Helical" evidence="1">
    <location>
        <begin position="237"/>
        <end position="265"/>
    </location>
</feature>
<dbReference type="RefSeq" id="WP_191199874.1">
    <property type="nucleotide sequence ID" value="NZ_BAAAPA010000008.1"/>
</dbReference>
<keyword evidence="1" id="KW-1133">Transmembrane helix</keyword>
<evidence type="ECO:0008006" key="4">
    <source>
        <dbReference type="Google" id="ProtNLM"/>
    </source>
</evidence>
<organism evidence="2 3">
    <name type="scientific">Nocardioides hwasunensis</name>
    <dbReference type="NCBI Taxonomy" id="397258"/>
    <lineage>
        <taxon>Bacteria</taxon>
        <taxon>Bacillati</taxon>
        <taxon>Actinomycetota</taxon>
        <taxon>Actinomycetes</taxon>
        <taxon>Propionibacteriales</taxon>
        <taxon>Nocardioidaceae</taxon>
        <taxon>Nocardioides</taxon>
    </lineage>
</organism>
<sequence>MGNFTVKPENLEASARRLAEDVSPAYTAAATNLQTNASVDAPGFGVALAWFDAMYRSRLDYITLDLQGAGDVTSDLAAALRDTAAQYAASEDLNVAGFGGPGQASQTFGDSLPGALGNTVPVTLGAGVVGGLLTVAAISAAGGTLASCAALCPAFIPAAITSLLFISNIPSIFEAAGALKAQADELTGTLNIAVSQALSHAADGWEGAGAQGFGENSERLTTHLSELTTFIDAVGEVLTAVGITLSILWGALVVFAAAFLAWLVFMHSASIGPQAAVLQPIIQAVGLAASSAWMTGFMAAAGAASAVSLVLSALNQQLATFLNIPDGGAQGTPDLQEFHVDPNFEAPI</sequence>
<name>A0ABR8ML71_9ACTN</name>
<comment type="caution">
    <text evidence="2">The sequence shown here is derived from an EMBL/GenBank/DDBJ whole genome shotgun (WGS) entry which is preliminary data.</text>
</comment>
<protein>
    <recommendedName>
        <fullName evidence="4">WXG100 family type VII secretion target</fullName>
    </recommendedName>
</protein>
<gene>
    <name evidence="2" type="ORF">IEZ25_13030</name>
</gene>
<keyword evidence="3" id="KW-1185">Reference proteome</keyword>
<dbReference type="SUPFAM" id="SSF140453">
    <property type="entry name" value="EsxAB dimer-like"/>
    <property type="match status" value="1"/>
</dbReference>
<proteinExistence type="predicted"/>
<dbReference type="Proteomes" id="UP000649289">
    <property type="component" value="Unassembled WGS sequence"/>
</dbReference>
<evidence type="ECO:0000313" key="3">
    <source>
        <dbReference type="Proteomes" id="UP000649289"/>
    </source>
</evidence>
<dbReference type="EMBL" id="JACXYY010000005">
    <property type="protein sequence ID" value="MBD3915540.1"/>
    <property type="molecule type" value="Genomic_DNA"/>
</dbReference>
<evidence type="ECO:0000256" key="1">
    <source>
        <dbReference type="SAM" id="Phobius"/>
    </source>
</evidence>